<protein>
    <submittedName>
        <fullName evidence="1">ENV2 protein</fullName>
    </submittedName>
</protein>
<feature type="non-terminal residue" evidence="1">
    <location>
        <position position="1"/>
    </location>
</feature>
<accession>A0A7L3I9X3</accession>
<dbReference type="Pfam" id="PF00429">
    <property type="entry name" value="TLV_coat"/>
    <property type="match status" value="1"/>
</dbReference>
<feature type="non-terminal residue" evidence="1">
    <location>
        <position position="83"/>
    </location>
</feature>
<organism evidence="1 2">
    <name type="scientific">Pardalotus punctatus</name>
    <name type="common">spotted pardalote</name>
    <dbReference type="NCBI Taxonomy" id="254575"/>
    <lineage>
        <taxon>Eukaryota</taxon>
        <taxon>Metazoa</taxon>
        <taxon>Chordata</taxon>
        <taxon>Craniata</taxon>
        <taxon>Vertebrata</taxon>
        <taxon>Euteleostomi</taxon>
        <taxon>Archelosauria</taxon>
        <taxon>Archosauria</taxon>
        <taxon>Dinosauria</taxon>
        <taxon>Saurischia</taxon>
        <taxon>Theropoda</taxon>
        <taxon>Coelurosauria</taxon>
        <taxon>Aves</taxon>
        <taxon>Neognathae</taxon>
        <taxon>Neoaves</taxon>
        <taxon>Telluraves</taxon>
        <taxon>Australaves</taxon>
        <taxon>Passeriformes</taxon>
        <taxon>Meliphagoidea</taxon>
        <taxon>Pardalotidae</taxon>
        <taxon>Pardalotus</taxon>
    </lineage>
</organism>
<evidence type="ECO:0000313" key="2">
    <source>
        <dbReference type="Proteomes" id="UP000570592"/>
    </source>
</evidence>
<keyword evidence="2" id="KW-1185">Reference proteome</keyword>
<dbReference type="InterPro" id="IPR018154">
    <property type="entry name" value="TLV/ENV_coat_polyprotein"/>
</dbReference>
<sequence>LLDDYSPLWKLLRASYQVLNITNPNLTKHCWSCYGIKPPFYEAVGTTGEAKRVDGSNPAQCLWGKDKQGIIMAQVIGKGRCVG</sequence>
<dbReference type="EMBL" id="VZTX01014515">
    <property type="protein sequence ID" value="NXU13689.1"/>
    <property type="molecule type" value="Genomic_DNA"/>
</dbReference>
<dbReference type="Proteomes" id="UP000570592">
    <property type="component" value="Unassembled WGS sequence"/>
</dbReference>
<name>A0A7L3I9X3_9PASS</name>
<evidence type="ECO:0000313" key="1">
    <source>
        <dbReference type="EMBL" id="NXU13689.1"/>
    </source>
</evidence>
<dbReference type="AlphaFoldDB" id="A0A7L3I9X3"/>
<gene>
    <name evidence="1" type="primary">Fv4_1</name>
    <name evidence="1" type="ORF">PARPUN_R15183</name>
</gene>
<proteinExistence type="predicted"/>
<comment type="caution">
    <text evidence="1">The sequence shown here is derived from an EMBL/GenBank/DDBJ whole genome shotgun (WGS) entry which is preliminary data.</text>
</comment>
<reference evidence="1 2" key="1">
    <citation type="submission" date="2019-09" db="EMBL/GenBank/DDBJ databases">
        <title>Bird 10,000 Genomes (B10K) Project - Family phase.</title>
        <authorList>
            <person name="Zhang G."/>
        </authorList>
    </citation>
    <scope>NUCLEOTIDE SEQUENCE [LARGE SCALE GENOMIC DNA]</scope>
    <source>
        <strain evidence="1">B10K-DU-029-51</strain>
    </source>
</reference>